<evidence type="ECO:0000256" key="1">
    <source>
        <dbReference type="SAM" id="MobiDB-lite"/>
    </source>
</evidence>
<evidence type="ECO:0000313" key="3">
    <source>
        <dbReference type="Proteomes" id="UP000015530"/>
    </source>
</evidence>
<protein>
    <submittedName>
        <fullName evidence="2">Uncharacterized protein</fullName>
    </submittedName>
</protein>
<dbReference type="AlphaFoldDB" id="T0LEJ9"/>
<gene>
    <name evidence="2" type="ORF">CGLO_10649</name>
</gene>
<evidence type="ECO:0000313" key="2">
    <source>
        <dbReference type="EMBL" id="EQB49961.1"/>
    </source>
</evidence>
<name>T0LEJ9_COLGC</name>
<dbReference type="HOGENOM" id="CLU_1959398_0_0_1"/>
<comment type="caution">
    <text evidence="2">The sequence shown here is derived from an EMBL/GenBank/DDBJ whole genome shotgun (WGS) entry which is preliminary data.</text>
</comment>
<reference evidence="3" key="1">
    <citation type="journal article" date="2013" name="Mol. Plant Microbe Interact.">
        <title>Global aspects of pacC regulation of pathogenicity genes in Colletotrichum gloeosporioides as revealed by transcriptome analysis.</title>
        <authorList>
            <person name="Alkan N."/>
            <person name="Meng X."/>
            <person name="Friedlander G."/>
            <person name="Reuveni E."/>
            <person name="Sukno S."/>
            <person name="Sherman A."/>
            <person name="Thon M."/>
            <person name="Fluhr R."/>
            <person name="Prusky D."/>
        </authorList>
    </citation>
    <scope>NUCLEOTIDE SEQUENCE [LARGE SCALE GENOMIC DNA]</scope>
    <source>
        <strain evidence="3">Cg-14</strain>
    </source>
</reference>
<dbReference type="Proteomes" id="UP000015530">
    <property type="component" value="Unassembled WGS sequence"/>
</dbReference>
<organism evidence="2 3">
    <name type="scientific">Colletotrichum gloeosporioides (strain Cg-14)</name>
    <name type="common">Anthracnose fungus</name>
    <name type="synonym">Glomerella cingulata</name>
    <dbReference type="NCBI Taxonomy" id="1237896"/>
    <lineage>
        <taxon>Eukaryota</taxon>
        <taxon>Fungi</taxon>
        <taxon>Dikarya</taxon>
        <taxon>Ascomycota</taxon>
        <taxon>Pezizomycotina</taxon>
        <taxon>Sordariomycetes</taxon>
        <taxon>Hypocreomycetidae</taxon>
        <taxon>Glomerellales</taxon>
        <taxon>Glomerellaceae</taxon>
        <taxon>Colletotrichum</taxon>
        <taxon>Colletotrichum gloeosporioides species complex</taxon>
    </lineage>
</organism>
<accession>T0LEJ9</accession>
<sequence>MQQAIFTADLRSLVLPAVPSCSALLGRHRPSSPLVASFGLDASLAPGLRRKRFLPDTSYKPSRSKRARLSASAICTKGSSLTVYRTEKKSCDQKRTISTSNPSITTPMTGAAGTEEDDHDDDTKLVEP</sequence>
<proteinExistence type="predicted"/>
<feature type="region of interest" description="Disordered" evidence="1">
    <location>
        <begin position="91"/>
        <end position="128"/>
    </location>
</feature>
<feature type="compositionally biased region" description="Low complexity" evidence="1">
    <location>
        <begin position="96"/>
        <end position="109"/>
    </location>
</feature>
<dbReference type="EMBL" id="AMYD01002185">
    <property type="protein sequence ID" value="EQB49961.1"/>
    <property type="molecule type" value="Genomic_DNA"/>
</dbReference>